<feature type="domain" description="NADH:flavin oxidoreductase/NADH oxidase N-terminal" evidence="7">
    <location>
        <begin position="32"/>
        <end position="220"/>
    </location>
</feature>
<dbReference type="SUPFAM" id="SSF51395">
    <property type="entry name" value="FMN-linked oxidoreductases"/>
    <property type="match status" value="1"/>
</dbReference>
<dbReference type="Pfam" id="PF00724">
    <property type="entry name" value="Oxidored_FMN"/>
    <property type="match status" value="2"/>
</dbReference>
<dbReference type="InterPro" id="IPR045247">
    <property type="entry name" value="Oye-like"/>
</dbReference>
<dbReference type="CDD" id="cd02933">
    <property type="entry name" value="OYE_like_FMN"/>
    <property type="match status" value="1"/>
</dbReference>
<proteinExistence type="inferred from homology"/>
<dbReference type="Proteomes" id="UP000030645">
    <property type="component" value="Unassembled WGS sequence"/>
</dbReference>
<dbReference type="EMBL" id="KE344844">
    <property type="protein sequence ID" value="EXB81493.1"/>
    <property type="molecule type" value="Genomic_DNA"/>
</dbReference>
<dbReference type="STRING" id="981085.W9RK25"/>
<feature type="domain" description="NADH:flavin oxidoreductase/NADH oxidase N-terminal" evidence="7">
    <location>
        <begin position="223"/>
        <end position="344"/>
    </location>
</feature>
<keyword evidence="5" id="KW-0521">NADP</keyword>
<evidence type="ECO:0000256" key="6">
    <source>
        <dbReference type="SAM" id="MobiDB-lite"/>
    </source>
</evidence>
<dbReference type="Gene3D" id="3.20.20.70">
    <property type="entry name" value="Aldolase class I"/>
    <property type="match status" value="2"/>
</dbReference>
<evidence type="ECO:0000313" key="9">
    <source>
        <dbReference type="Proteomes" id="UP000030645"/>
    </source>
</evidence>
<name>W9RK25_9ROSA</name>
<evidence type="ECO:0000256" key="5">
    <source>
        <dbReference type="ARBA" id="ARBA00022857"/>
    </source>
</evidence>
<evidence type="ECO:0000313" key="8">
    <source>
        <dbReference type="EMBL" id="EXB81493.1"/>
    </source>
</evidence>
<keyword evidence="4" id="KW-0288">FMN</keyword>
<dbReference type="AlphaFoldDB" id="W9RK25"/>
<evidence type="ECO:0000256" key="2">
    <source>
        <dbReference type="ARBA" id="ARBA00005979"/>
    </source>
</evidence>
<evidence type="ECO:0000256" key="3">
    <source>
        <dbReference type="ARBA" id="ARBA00022630"/>
    </source>
</evidence>
<sequence length="370" mass="41026">METKKQSSLGGTQDQNDDSHASAAQIPAKIPLITPYKMGKFDLSHRVVLAPLTRQRSYGNVPQPHAVLYYSQRATKGGLLIAEATGVSDTAQGYTDTPGIWTKEQVEAWKPIVDAVHAKGGVFFCQIWHVGRVSNSGYQPNGQAPISSTDKPLTNQILVNGVDVAQFTPPRRLRTDEIPQIVNDFRLAARNAIEAGFDGVEIHAAHGYLIDQFLKDQSLTTADEIGADRVGIRLSPFATFIESVDSNPEALGLYMMESLNKYGILYCHVIEPRLKTVGETHETPHSLVPLRKAFKGTFLVAGGYNREDGNKALTDNRADLVVYGRHFLANPDLPKRFELNVPLNKYFRETFYTSDPVVGYTDYPFFENIV</sequence>
<dbReference type="PANTHER" id="PTHR22893:SF91">
    <property type="entry name" value="NADPH DEHYDROGENASE 2-RELATED"/>
    <property type="match status" value="1"/>
</dbReference>
<comment type="similarity">
    <text evidence="2">Belongs to the NADH:flavin oxidoreductase/NADH oxidase family.</text>
</comment>
<keyword evidence="3" id="KW-0285">Flavoprotein</keyword>
<protein>
    <submittedName>
        <fullName evidence="8">12-oxophytodienoate reductase 1</fullName>
    </submittedName>
</protein>
<dbReference type="GO" id="GO:0016491">
    <property type="term" value="F:oxidoreductase activity"/>
    <property type="evidence" value="ECO:0007669"/>
    <property type="project" value="InterPro"/>
</dbReference>
<dbReference type="InterPro" id="IPR013785">
    <property type="entry name" value="Aldolase_TIM"/>
</dbReference>
<dbReference type="PANTHER" id="PTHR22893">
    <property type="entry name" value="NADH OXIDOREDUCTASE-RELATED"/>
    <property type="match status" value="1"/>
</dbReference>
<dbReference type="eggNOG" id="KOG0134">
    <property type="taxonomic scope" value="Eukaryota"/>
</dbReference>
<dbReference type="GO" id="GO:0010181">
    <property type="term" value="F:FMN binding"/>
    <property type="evidence" value="ECO:0007669"/>
    <property type="project" value="InterPro"/>
</dbReference>
<evidence type="ECO:0000256" key="4">
    <source>
        <dbReference type="ARBA" id="ARBA00022643"/>
    </source>
</evidence>
<organism evidence="8 9">
    <name type="scientific">Morus notabilis</name>
    <dbReference type="NCBI Taxonomy" id="981085"/>
    <lineage>
        <taxon>Eukaryota</taxon>
        <taxon>Viridiplantae</taxon>
        <taxon>Streptophyta</taxon>
        <taxon>Embryophyta</taxon>
        <taxon>Tracheophyta</taxon>
        <taxon>Spermatophyta</taxon>
        <taxon>Magnoliopsida</taxon>
        <taxon>eudicotyledons</taxon>
        <taxon>Gunneridae</taxon>
        <taxon>Pentapetalae</taxon>
        <taxon>rosids</taxon>
        <taxon>fabids</taxon>
        <taxon>Rosales</taxon>
        <taxon>Moraceae</taxon>
        <taxon>Moreae</taxon>
        <taxon>Morus</taxon>
    </lineage>
</organism>
<feature type="compositionally biased region" description="Polar residues" evidence="6">
    <location>
        <begin position="1"/>
        <end position="14"/>
    </location>
</feature>
<reference evidence="9" key="1">
    <citation type="submission" date="2013-01" db="EMBL/GenBank/DDBJ databases">
        <title>Draft Genome Sequence of a Mulberry Tree, Morus notabilis C.K. Schneid.</title>
        <authorList>
            <person name="He N."/>
            <person name="Zhao S."/>
        </authorList>
    </citation>
    <scope>NUCLEOTIDE SEQUENCE</scope>
</reference>
<accession>W9RK25</accession>
<dbReference type="InterPro" id="IPR001155">
    <property type="entry name" value="OxRdtase_FMN_N"/>
</dbReference>
<keyword evidence="9" id="KW-1185">Reference proteome</keyword>
<feature type="region of interest" description="Disordered" evidence="6">
    <location>
        <begin position="1"/>
        <end position="23"/>
    </location>
</feature>
<gene>
    <name evidence="8" type="ORF">L484_014300</name>
</gene>
<evidence type="ECO:0000259" key="7">
    <source>
        <dbReference type="Pfam" id="PF00724"/>
    </source>
</evidence>
<dbReference type="FunFam" id="3.20.20.70:FF:000405">
    <property type="match status" value="1"/>
</dbReference>
<evidence type="ECO:0000256" key="1">
    <source>
        <dbReference type="ARBA" id="ARBA00001917"/>
    </source>
</evidence>
<comment type="cofactor">
    <cofactor evidence="1">
        <name>FMN</name>
        <dbReference type="ChEBI" id="CHEBI:58210"/>
    </cofactor>
</comment>